<name>A0ACA9SBS9_9GLOM</name>
<feature type="non-terminal residue" evidence="1">
    <location>
        <position position="1"/>
    </location>
</feature>
<gene>
    <name evidence="1" type="ORF">RPERSI_LOCUS28788</name>
</gene>
<proteinExistence type="predicted"/>
<comment type="caution">
    <text evidence="1">The sequence shown here is derived from an EMBL/GenBank/DDBJ whole genome shotgun (WGS) entry which is preliminary data.</text>
</comment>
<reference evidence="1" key="1">
    <citation type="submission" date="2021-06" db="EMBL/GenBank/DDBJ databases">
        <authorList>
            <person name="Kallberg Y."/>
            <person name="Tangrot J."/>
            <person name="Rosling A."/>
        </authorList>
    </citation>
    <scope>NUCLEOTIDE SEQUENCE</scope>
    <source>
        <strain evidence="1">MA461A</strain>
    </source>
</reference>
<organism evidence="1 2">
    <name type="scientific">Racocetra persica</name>
    <dbReference type="NCBI Taxonomy" id="160502"/>
    <lineage>
        <taxon>Eukaryota</taxon>
        <taxon>Fungi</taxon>
        <taxon>Fungi incertae sedis</taxon>
        <taxon>Mucoromycota</taxon>
        <taxon>Glomeromycotina</taxon>
        <taxon>Glomeromycetes</taxon>
        <taxon>Diversisporales</taxon>
        <taxon>Gigasporaceae</taxon>
        <taxon>Racocetra</taxon>
    </lineage>
</organism>
<keyword evidence="2" id="KW-1185">Reference proteome</keyword>
<protein>
    <submittedName>
        <fullName evidence="1">3057_t:CDS:1</fullName>
    </submittedName>
</protein>
<evidence type="ECO:0000313" key="2">
    <source>
        <dbReference type="Proteomes" id="UP000789920"/>
    </source>
</evidence>
<evidence type="ECO:0000313" key="1">
    <source>
        <dbReference type="EMBL" id="CAG8833327.1"/>
    </source>
</evidence>
<dbReference type="Proteomes" id="UP000789920">
    <property type="component" value="Unassembled WGS sequence"/>
</dbReference>
<sequence>LADEDDEVRSNAAFAVGLLCQHTRVDISSKYGDILSSLHPLFTGQSLMNVTDNACGAVCRMIMACPQAIPMEQVLEVVLRMLPLKRDFEENEPVFKCIIMLFRANNSFVFNHILELLNIFAKVLSPPEDQLKDQTRQELIELIQALNQQFPDVVLKSSLSELIQF</sequence>
<dbReference type="EMBL" id="CAJVQC010106173">
    <property type="protein sequence ID" value="CAG8833327.1"/>
    <property type="molecule type" value="Genomic_DNA"/>
</dbReference>
<accession>A0ACA9SBS9</accession>